<dbReference type="EMBL" id="KV427612">
    <property type="protein sequence ID" value="KZT09401.1"/>
    <property type="molecule type" value="Genomic_DNA"/>
</dbReference>
<sequence>PHNPVNQSKAVRFVADALSSVFYDRTPIADWDDNDYAYIYILAAALDSGKLDLETLQWHGTSSVTSKAQRFVARAVTARMTVEREQLSSVEDEDAEAEMANDHALLLNALHLFLEDNPLREYL</sequence>
<organism evidence="1 2">
    <name type="scientific">Laetiporus sulphureus 93-53</name>
    <dbReference type="NCBI Taxonomy" id="1314785"/>
    <lineage>
        <taxon>Eukaryota</taxon>
        <taxon>Fungi</taxon>
        <taxon>Dikarya</taxon>
        <taxon>Basidiomycota</taxon>
        <taxon>Agaricomycotina</taxon>
        <taxon>Agaricomycetes</taxon>
        <taxon>Polyporales</taxon>
        <taxon>Laetiporus</taxon>
    </lineage>
</organism>
<accession>A0A165FTS6</accession>
<evidence type="ECO:0000313" key="2">
    <source>
        <dbReference type="Proteomes" id="UP000076871"/>
    </source>
</evidence>
<reference evidence="1 2" key="1">
    <citation type="journal article" date="2016" name="Mol. Biol. Evol.">
        <title>Comparative Genomics of Early-Diverging Mushroom-Forming Fungi Provides Insights into the Origins of Lignocellulose Decay Capabilities.</title>
        <authorList>
            <person name="Nagy L.G."/>
            <person name="Riley R."/>
            <person name="Tritt A."/>
            <person name="Adam C."/>
            <person name="Daum C."/>
            <person name="Floudas D."/>
            <person name="Sun H."/>
            <person name="Yadav J.S."/>
            <person name="Pangilinan J."/>
            <person name="Larsson K.H."/>
            <person name="Matsuura K."/>
            <person name="Barry K."/>
            <person name="Labutti K."/>
            <person name="Kuo R."/>
            <person name="Ohm R.A."/>
            <person name="Bhattacharya S.S."/>
            <person name="Shirouzu T."/>
            <person name="Yoshinaga Y."/>
            <person name="Martin F.M."/>
            <person name="Grigoriev I.V."/>
            <person name="Hibbett D.S."/>
        </authorList>
    </citation>
    <scope>NUCLEOTIDE SEQUENCE [LARGE SCALE GENOMIC DNA]</scope>
    <source>
        <strain evidence="1 2">93-53</strain>
    </source>
</reference>
<dbReference type="InParanoid" id="A0A165FTS6"/>
<name>A0A165FTS6_9APHY</name>
<feature type="non-terminal residue" evidence="1">
    <location>
        <position position="1"/>
    </location>
</feature>
<dbReference type="AlphaFoldDB" id="A0A165FTS6"/>
<feature type="non-terminal residue" evidence="1">
    <location>
        <position position="123"/>
    </location>
</feature>
<gene>
    <name evidence="1" type="ORF">LAESUDRAFT_634882</name>
</gene>
<dbReference type="Proteomes" id="UP000076871">
    <property type="component" value="Unassembled WGS sequence"/>
</dbReference>
<dbReference type="GeneID" id="63820474"/>
<protein>
    <submittedName>
        <fullName evidence="1">Uncharacterized protein</fullName>
    </submittedName>
</protein>
<keyword evidence="2" id="KW-1185">Reference proteome</keyword>
<dbReference type="RefSeq" id="XP_040767141.1">
    <property type="nucleotide sequence ID" value="XM_040903443.1"/>
</dbReference>
<proteinExistence type="predicted"/>
<evidence type="ECO:0000313" key="1">
    <source>
        <dbReference type="EMBL" id="KZT09401.1"/>
    </source>
</evidence>